<evidence type="ECO:0000256" key="15">
    <source>
        <dbReference type="HAMAP-Rule" id="MF_04003"/>
    </source>
</evidence>
<name>A0A386H7G5_9PAPI</name>
<dbReference type="GO" id="GO:0046718">
    <property type="term" value="P:symbiont entry into host cell"/>
    <property type="evidence" value="ECO:0007669"/>
    <property type="project" value="UniProtKB-KW"/>
</dbReference>
<evidence type="ECO:0000256" key="2">
    <source>
        <dbReference type="ARBA" id="ARBA00022553"/>
    </source>
</evidence>
<dbReference type="GO" id="GO:0075732">
    <property type="term" value="P:viral penetration into host nucleus"/>
    <property type="evidence" value="ECO:0007669"/>
    <property type="project" value="UniProtKB-KW"/>
</dbReference>
<keyword evidence="6" id="KW-1040">Host Golgi apparatus</keyword>
<protein>
    <recommendedName>
        <fullName evidence="15">Minor capsid protein L2</fullName>
    </recommendedName>
</protein>
<evidence type="ECO:0000256" key="3">
    <source>
        <dbReference type="ARBA" id="ARBA00022561"/>
    </source>
</evidence>
<evidence type="ECO:0000256" key="8">
    <source>
        <dbReference type="ARBA" id="ARBA00022921"/>
    </source>
</evidence>
<evidence type="ECO:0000256" key="7">
    <source>
        <dbReference type="ARBA" id="ARBA00022844"/>
    </source>
</evidence>
<accession>A0A386H7G5</accession>
<comment type="subunit">
    <text evidence="15">Interacts with major capsid protein L1. Interacts with E2; this interaction inhibits E2 transcriptional activity but not the DNA replication function E2. Interacts with host HSPA8; this interaction is required for L2 nuclear translocation. Interacts with host importins KPNB2 and KPNB3. Forms a complex with importin alpha2-beta1 heterodimers via interaction with the importin alpha2 adapter. Interacts with host DYNLT1; this interaction is essential for virus intracellular transport during entry. Interacts (via C-terminus) with host retromer subunits VPS35 AND VPS29.</text>
</comment>
<evidence type="ECO:0000256" key="6">
    <source>
        <dbReference type="ARBA" id="ARBA00022812"/>
    </source>
</evidence>
<keyword evidence="4 15" id="KW-1048">Host nucleus</keyword>
<dbReference type="GO" id="GO:0003677">
    <property type="term" value="F:DNA binding"/>
    <property type="evidence" value="ECO:0007669"/>
    <property type="project" value="UniProtKB-UniRule"/>
</dbReference>
<comment type="PTM">
    <text evidence="15">Highly phosphorylated.</text>
</comment>
<comment type="subcellular location">
    <subcellularLocation>
        <location evidence="15">Virion</location>
    </subcellularLocation>
    <subcellularLocation>
        <location evidence="15">Host nucleus</location>
    </subcellularLocation>
</comment>
<gene>
    <name evidence="15" type="primary">L2</name>
</gene>
<evidence type="ECO:0000256" key="5">
    <source>
        <dbReference type="ARBA" id="ARBA00022581"/>
    </source>
</evidence>
<keyword evidence="8 15" id="KW-0426">Late protein</keyword>
<evidence type="ECO:0000256" key="10">
    <source>
        <dbReference type="ARBA" id="ARBA00023046"/>
    </source>
</evidence>
<comment type="caution">
    <text evidence="15">Lacks conserved residue(s) required for the propagation of feature annotation.</text>
</comment>
<evidence type="ECO:0000256" key="1">
    <source>
        <dbReference type="ARBA" id="ARBA00022524"/>
    </source>
</evidence>
<keyword evidence="11 15" id="KW-1176">Cytoplasmic inwards viral transport</keyword>
<dbReference type="Pfam" id="PF00513">
    <property type="entry name" value="Late_protein_L2"/>
    <property type="match status" value="1"/>
</dbReference>
<dbReference type="GO" id="GO:0019028">
    <property type="term" value="C:viral capsid"/>
    <property type="evidence" value="ECO:0007669"/>
    <property type="project" value="UniProtKB-UniRule"/>
</dbReference>
<evidence type="ECO:0000256" key="16">
    <source>
        <dbReference type="SAM" id="MobiDB-lite"/>
    </source>
</evidence>
<evidence type="ECO:0000256" key="9">
    <source>
        <dbReference type="ARBA" id="ARBA00022952"/>
    </source>
</evidence>
<keyword evidence="9 15" id="KW-1177">Microtubular inwards viral transport</keyword>
<proteinExistence type="inferred from homology"/>
<evidence type="ECO:0000256" key="11">
    <source>
        <dbReference type="ARBA" id="ARBA00023120"/>
    </source>
</evidence>
<dbReference type="EMBL" id="MH972563">
    <property type="protein sequence ID" value="AYD41530.1"/>
    <property type="molecule type" value="Genomic_DNA"/>
</dbReference>
<evidence type="ECO:0000256" key="12">
    <source>
        <dbReference type="ARBA" id="ARBA00023125"/>
    </source>
</evidence>
<feature type="region of interest" description="Disordered" evidence="16">
    <location>
        <begin position="82"/>
        <end position="127"/>
    </location>
</feature>
<sequence>MHPAKRVRRDTVENLYKTCRLGGDCIPDVVNKAENKTLADILLQAFSSILFLGNLGIGTGRGTGGVTGVRPSIPETIAPNIRPEAPTISRPSVTRPTRPFSVPIDSIGVSGRPSLGTRPIDPTGLRPIDVVDPAGPAIVTPSETSPDIIVTLGEPGITTGDIGTLPELTVTADTTSIQSHPTIITQGNTDAAIINVSAVDTAPTRVVYSTSSFLNPSFSVESVIGHVDPDLNIFVDPLRTGDTIDFGEEIPLQPINPIQEFDIEDVPQTSTPLERAGRVVSRARQWYNRYTQQQPTRNVDFLGDVSRAITFGFENPAFEPEVTLQFEQDINDVAAAPDIDFTGIKSITRPYFSTTPKGTVRVSRLGQRAGVTTRSGTVFGQPVHYYYDISSIEEIELPTLTQSSSTGLIEMNTETTLLDSSGFEYPELLDSYEETFDRAQLLIDYTAEQGERENIPIFISVNNIKPYVISYDKGFVIAPSTSTNAANIVPGTVQPVQPIQYIIGTSNDFTLHPSLLKRRKRKRSEIF</sequence>
<evidence type="ECO:0000256" key="14">
    <source>
        <dbReference type="ARBA" id="ARBA00023296"/>
    </source>
</evidence>
<organism evidence="17">
    <name type="scientific">Human papillomavirus</name>
    <dbReference type="NCBI Taxonomy" id="10566"/>
    <lineage>
        <taxon>Viruses</taxon>
        <taxon>Monodnaviria</taxon>
        <taxon>Shotokuvirae</taxon>
        <taxon>Cossaviricota</taxon>
        <taxon>Papovaviricetes</taxon>
        <taxon>Zurhausenvirales</taxon>
        <taxon>Papillomaviridae</taxon>
    </lineage>
</organism>
<comment type="similarity">
    <text evidence="15">Belongs to the papillomaviridae L2 protein family.</text>
</comment>
<keyword evidence="3 15" id="KW-0167">Capsid protein</keyword>
<keyword evidence="14 15" id="KW-1160">Virus entry into host cell</keyword>
<keyword evidence="13 15" id="KW-1015">Disulfide bond</keyword>
<evidence type="ECO:0000256" key="13">
    <source>
        <dbReference type="ARBA" id="ARBA00023157"/>
    </source>
</evidence>
<reference evidence="17" key="1">
    <citation type="journal article" date="2018" name="Nat. Med.">
        <title>Expanded skin virome in DOCK8-deficient patients.</title>
        <authorList>
            <consortium name="NISC Comparative Sequencing Program"/>
            <person name="Tirosh O."/>
            <person name="Conlan S."/>
            <person name="Deming C."/>
            <person name="Lee-Lin S.Q."/>
            <person name="Huang X."/>
            <person name="Su H.C."/>
            <person name="Freeman A.F."/>
            <person name="Segre J.A."/>
            <person name="Kong H.H."/>
        </authorList>
    </citation>
    <scope>NUCLEOTIDE SEQUENCE</scope>
    <source>
        <strain evidence="17">HPV-mSK_199</strain>
    </source>
</reference>
<dbReference type="HAMAP" id="MF_04003">
    <property type="entry name" value="PPV_L2"/>
    <property type="match status" value="1"/>
</dbReference>
<dbReference type="GO" id="GO:0043657">
    <property type="term" value="C:host cell"/>
    <property type="evidence" value="ECO:0007669"/>
    <property type="project" value="GOC"/>
</dbReference>
<evidence type="ECO:0000313" key="17">
    <source>
        <dbReference type="EMBL" id="AYD41530.1"/>
    </source>
</evidence>
<keyword evidence="7 15" id="KW-0946">Virion</keyword>
<dbReference type="InterPro" id="IPR000784">
    <property type="entry name" value="Late_L2"/>
</dbReference>
<keyword evidence="2 15" id="KW-0597">Phosphoprotein</keyword>
<keyword evidence="10" id="KW-1039">Host endosome</keyword>
<comment type="function">
    <text evidence="15">Minor protein of the capsid that localizes along the inner surface of the virion, within the central cavities beneath the L1 pentamers. Plays a role in capsid stabilization through interaction with the major capsid protein L1. Once the virion enters the host cell, L2 escorts the genomic DNA into the nucleus by promoting escape from the endosomal compartments and traffic through the host Golgi network. Mechanistically, the C-terminus of L2 possesses a cell-penetrating peptide that protudes from the host endosome, interacts with host cytoplasmic retromer cargo and thereby mediates the capsid delivery to the host trans-Golgi network. Plays a role through its interaction with host dynein in the intracellular microtubule-dependent transport of viral capsid toward the nucleus. Mediates the viral genome import into the nucleus through binding to host importins. Once within the nucleus, L2 localizes viral genomes to host PML bodies in order to activate early gene expression for establishment of infection. Later on, promotes late gene expression by interacting with the viral E2 protein and by inhibiting its transcriptional activation functions. During virion assembly, encapsidates the genome by direct interaction with the viral DNA.</text>
</comment>
<keyword evidence="1 15" id="KW-1163">Viral penetration into host nucleus</keyword>
<feature type="disulfide bond" evidence="15">
    <location>
        <begin position="19"/>
        <end position="25"/>
    </location>
</feature>
<keyword evidence="5 15" id="KW-0945">Host-virus interaction</keyword>
<evidence type="ECO:0000256" key="4">
    <source>
        <dbReference type="ARBA" id="ARBA00022562"/>
    </source>
</evidence>
<keyword evidence="12 15" id="KW-0238">DNA-binding</keyword>
<dbReference type="GO" id="GO:0042025">
    <property type="term" value="C:host cell nucleus"/>
    <property type="evidence" value="ECO:0007669"/>
    <property type="project" value="UniProtKB-SubCell"/>
</dbReference>
<dbReference type="GO" id="GO:0005198">
    <property type="term" value="F:structural molecule activity"/>
    <property type="evidence" value="ECO:0007669"/>
    <property type="project" value="UniProtKB-UniRule"/>
</dbReference>
<dbReference type="GO" id="GO:0075521">
    <property type="term" value="P:microtubule-dependent intracellular transport of viral material towards nucleus"/>
    <property type="evidence" value="ECO:0007669"/>
    <property type="project" value="UniProtKB-UniRule"/>
</dbReference>